<dbReference type="AlphaFoldDB" id="A0A853CR44"/>
<evidence type="ECO:0000256" key="1">
    <source>
        <dbReference type="SAM" id="SignalP"/>
    </source>
</evidence>
<dbReference type="EMBL" id="JACCFL010000001">
    <property type="protein sequence ID" value="NYJ22788.1"/>
    <property type="molecule type" value="Genomic_DNA"/>
</dbReference>
<evidence type="ECO:0000313" key="2">
    <source>
        <dbReference type="EMBL" id="NYJ22788.1"/>
    </source>
</evidence>
<dbReference type="Proteomes" id="UP000578352">
    <property type="component" value="Unassembled WGS sequence"/>
</dbReference>
<dbReference type="RefSeq" id="WP_179604799.1">
    <property type="nucleotide sequence ID" value="NZ_BAABEH010000001.1"/>
</dbReference>
<dbReference type="SUPFAM" id="SSF63829">
    <property type="entry name" value="Calcium-dependent phosphotriesterase"/>
    <property type="match status" value="1"/>
</dbReference>
<reference evidence="2 3" key="1">
    <citation type="submission" date="2020-07" db="EMBL/GenBank/DDBJ databases">
        <title>Sequencing the genomes of 1000 actinobacteria strains.</title>
        <authorList>
            <person name="Klenk H.-P."/>
        </authorList>
    </citation>
    <scope>NUCLEOTIDE SEQUENCE [LARGE SCALE GENOMIC DNA]</scope>
    <source>
        <strain evidence="2 3">DSM 15165</strain>
    </source>
</reference>
<keyword evidence="1" id="KW-0732">Signal</keyword>
<gene>
    <name evidence="2" type="ORF">HNR13_001075</name>
</gene>
<evidence type="ECO:0008006" key="4">
    <source>
        <dbReference type="Google" id="ProtNLM"/>
    </source>
</evidence>
<proteinExistence type="predicted"/>
<comment type="caution">
    <text evidence="2">The sequence shown here is derived from an EMBL/GenBank/DDBJ whole genome shotgun (WGS) entry which is preliminary data.</text>
</comment>
<protein>
    <recommendedName>
        <fullName evidence="4">Esterase-like activity of phytase family protein</fullName>
    </recommendedName>
</protein>
<sequence length="367" mass="37491">MPFPSFTRTRACLLLAGVAASTAAVGVALPAAASTPSPAPAHTAFTVHSFPAIGAETSPDDITRLGDSIYVTFQNGVGPLGEAAPSGATASTIQQYSLSGVPGRSWSVTGKVDGLTADPEHHRLLLTANEDGNSSFLTLDPRAAAAVRYTYQGLTHGGGTDAISVSRGSIIVSASNPTVPNGPAAYRVVLDGTTARLTPVLFDNSVATSANTATAGQKVQLALTDPDSNTVVPRSSSRFAGSFLLDSQGDQQLLFLTPGDRDDAAGHGIQVLSVAQPLDDTAFATAAHRTLWATDPAHDAVLEITGPFQPGEAVSTITPDSGPTSLARLNLKDGTLAPIPGLTSVTPKGLLFTGGAERDERGGDDQQ</sequence>
<name>A0A853CR44_9MICO</name>
<organism evidence="2 3">
    <name type="scientific">Leifsonia shinshuensis</name>
    <dbReference type="NCBI Taxonomy" id="150026"/>
    <lineage>
        <taxon>Bacteria</taxon>
        <taxon>Bacillati</taxon>
        <taxon>Actinomycetota</taxon>
        <taxon>Actinomycetes</taxon>
        <taxon>Micrococcales</taxon>
        <taxon>Microbacteriaceae</taxon>
        <taxon>Leifsonia</taxon>
    </lineage>
</organism>
<evidence type="ECO:0000313" key="3">
    <source>
        <dbReference type="Proteomes" id="UP000578352"/>
    </source>
</evidence>
<feature type="signal peptide" evidence="1">
    <location>
        <begin position="1"/>
        <end position="33"/>
    </location>
</feature>
<feature type="chain" id="PRO_5039092873" description="Esterase-like activity of phytase family protein" evidence="1">
    <location>
        <begin position="34"/>
        <end position="367"/>
    </location>
</feature>
<accession>A0A853CR44</accession>